<evidence type="ECO:0000313" key="3">
    <source>
        <dbReference type="EMBL" id="CAL4088774.1"/>
    </source>
</evidence>
<keyword evidence="1" id="KW-0732">Signal</keyword>
<dbReference type="Pfam" id="PF07707">
    <property type="entry name" value="BACK"/>
    <property type="match status" value="1"/>
</dbReference>
<dbReference type="GO" id="GO:0022008">
    <property type="term" value="P:neurogenesis"/>
    <property type="evidence" value="ECO:0007669"/>
    <property type="project" value="TreeGrafter"/>
</dbReference>
<evidence type="ECO:0000256" key="1">
    <source>
        <dbReference type="SAM" id="SignalP"/>
    </source>
</evidence>
<dbReference type="Proteomes" id="UP001497623">
    <property type="component" value="Unassembled WGS sequence"/>
</dbReference>
<feature type="non-terminal residue" evidence="3">
    <location>
        <position position="1"/>
    </location>
</feature>
<dbReference type="EMBL" id="CAXKWB010007873">
    <property type="protein sequence ID" value="CAL4088774.1"/>
    <property type="molecule type" value="Genomic_DNA"/>
</dbReference>
<reference evidence="3 4" key="1">
    <citation type="submission" date="2024-05" db="EMBL/GenBank/DDBJ databases">
        <authorList>
            <person name="Wallberg A."/>
        </authorList>
    </citation>
    <scope>NUCLEOTIDE SEQUENCE [LARGE SCALE GENOMIC DNA]</scope>
</reference>
<dbReference type="GO" id="GO:0000932">
    <property type="term" value="C:P-body"/>
    <property type="evidence" value="ECO:0007669"/>
    <property type="project" value="TreeGrafter"/>
</dbReference>
<dbReference type="CDD" id="cd18186">
    <property type="entry name" value="BTB_POZ_ZBTB_KLHL-like"/>
    <property type="match status" value="1"/>
</dbReference>
<feature type="domain" description="BTB" evidence="2">
    <location>
        <begin position="1"/>
        <end position="54"/>
    </location>
</feature>
<dbReference type="PANTHER" id="PTHR45774">
    <property type="entry name" value="BTB/POZ DOMAIN-CONTAINING"/>
    <property type="match status" value="1"/>
</dbReference>
<gene>
    <name evidence="3" type="ORF">MNOR_LOCUS13630</name>
</gene>
<dbReference type="Gene3D" id="3.30.710.10">
    <property type="entry name" value="Potassium Channel Kv1.1, Chain A"/>
    <property type="match status" value="1"/>
</dbReference>
<dbReference type="GO" id="GO:0005829">
    <property type="term" value="C:cytosol"/>
    <property type="evidence" value="ECO:0007669"/>
    <property type="project" value="TreeGrafter"/>
</dbReference>
<proteinExistence type="predicted"/>
<dbReference type="PANTHER" id="PTHR45774:SF3">
    <property type="entry name" value="BTB (POZ) DOMAIN-CONTAINING 2B-RELATED"/>
    <property type="match status" value="1"/>
</dbReference>
<dbReference type="InterPro" id="IPR000210">
    <property type="entry name" value="BTB/POZ_dom"/>
</dbReference>
<comment type="caution">
    <text evidence="3">The sequence shown here is derived from an EMBL/GenBank/DDBJ whole genome shotgun (WGS) entry which is preliminary data.</text>
</comment>
<dbReference type="InterPro" id="IPR011333">
    <property type="entry name" value="SKP1/BTB/POZ_sf"/>
</dbReference>
<evidence type="ECO:0000259" key="2">
    <source>
        <dbReference type="PROSITE" id="PS50097"/>
    </source>
</evidence>
<accession>A0AAV2QNN6</accession>
<dbReference type="SMART" id="SM00875">
    <property type="entry name" value="BACK"/>
    <property type="match status" value="1"/>
</dbReference>
<dbReference type="SMART" id="SM00225">
    <property type="entry name" value="BTB"/>
    <property type="match status" value="1"/>
</dbReference>
<evidence type="ECO:0000313" key="4">
    <source>
        <dbReference type="Proteomes" id="UP001497623"/>
    </source>
</evidence>
<dbReference type="InterPro" id="IPR011705">
    <property type="entry name" value="BACK"/>
</dbReference>
<dbReference type="Gene3D" id="1.25.40.420">
    <property type="match status" value="1"/>
</dbReference>
<sequence>KVHRLVLAMWSDVWYAMLFGPMAEKETILLPDDPPEAFGCLLDYLYTGEAKFDDVQTAIQVYYMANKYQVKHLQNICSENLLTSVTAYSVPEAVNVAVLFQDSKLLKRCAEVIFPSSDEVFESPSFRLLSHSSLEWLLSQDLRISSEIMIFHAIKTWGVFQLEQHGIEVTTQTIRQQVETMLKYVRFLSLHPADFDMYIAAANILTHDEVLSIKLLLNGEQGPRSLSFKEPLPDIFSRERTNRIKKVKKLKLEPGIVIYSSPGPWYDFGNEVSVLTDIKPSRTIYLTKFTYKMFAYCSGLQMSVMDTEDEIVQTVDFEDAVGNFNSLKLTPDNTYSITVHNINMNPDDIRLIPIIVKERSSGILGKCTMHFSGYIIVDYWE</sequence>
<feature type="signal peptide" evidence="1">
    <location>
        <begin position="1"/>
        <end position="16"/>
    </location>
</feature>
<dbReference type="AlphaFoldDB" id="A0AAV2QNN6"/>
<keyword evidence="4" id="KW-1185">Reference proteome</keyword>
<organism evidence="3 4">
    <name type="scientific">Meganyctiphanes norvegica</name>
    <name type="common">Northern krill</name>
    <name type="synonym">Thysanopoda norvegica</name>
    <dbReference type="NCBI Taxonomy" id="48144"/>
    <lineage>
        <taxon>Eukaryota</taxon>
        <taxon>Metazoa</taxon>
        <taxon>Ecdysozoa</taxon>
        <taxon>Arthropoda</taxon>
        <taxon>Crustacea</taxon>
        <taxon>Multicrustacea</taxon>
        <taxon>Malacostraca</taxon>
        <taxon>Eumalacostraca</taxon>
        <taxon>Eucarida</taxon>
        <taxon>Euphausiacea</taxon>
        <taxon>Euphausiidae</taxon>
        <taxon>Meganyctiphanes</taxon>
    </lineage>
</organism>
<dbReference type="SUPFAM" id="SSF54695">
    <property type="entry name" value="POZ domain"/>
    <property type="match status" value="1"/>
</dbReference>
<dbReference type="PROSITE" id="PS50097">
    <property type="entry name" value="BTB"/>
    <property type="match status" value="1"/>
</dbReference>
<feature type="chain" id="PRO_5043416192" description="BTB domain-containing protein" evidence="1">
    <location>
        <begin position="17"/>
        <end position="381"/>
    </location>
</feature>
<name>A0AAV2QNN6_MEGNR</name>
<dbReference type="Pfam" id="PF00651">
    <property type="entry name" value="BTB"/>
    <property type="match status" value="1"/>
</dbReference>
<protein>
    <recommendedName>
        <fullName evidence="2">BTB domain-containing protein</fullName>
    </recommendedName>
</protein>